<dbReference type="Proteomes" id="UP001165561">
    <property type="component" value="Unassembled WGS sequence"/>
</dbReference>
<evidence type="ECO:0000313" key="1">
    <source>
        <dbReference type="EMBL" id="MDD9207852.1"/>
    </source>
</evidence>
<accession>A0ABT5U0Y2</accession>
<organism evidence="1 2">
    <name type="scientific">Georgenia halotolerans</name>
    <dbReference type="NCBI Taxonomy" id="3028317"/>
    <lineage>
        <taxon>Bacteria</taxon>
        <taxon>Bacillati</taxon>
        <taxon>Actinomycetota</taxon>
        <taxon>Actinomycetes</taxon>
        <taxon>Micrococcales</taxon>
        <taxon>Bogoriellaceae</taxon>
        <taxon>Georgenia</taxon>
    </lineage>
</organism>
<reference evidence="1" key="1">
    <citation type="submission" date="2023-02" db="EMBL/GenBank/DDBJ databases">
        <title>Georgenia sp.10Sc9-8, isolated from a soil sample collected from the Taklamakan desert.</title>
        <authorList>
            <person name="Liu S."/>
        </authorList>
    </citation>
    <scope>NUCLEOTIDE SEQUENCE</scope>
    <source>
        <strain evidence="1">10Sc9-8</strain>
    </source>
</reference>
<sequence length="284" mass="29730">MSVSATLSLPRSVRAALWLPTVRDTTSARRAARALVDDGDTAVVRLADPVQPQVPPLVGGTPEPVEAPLYLDGSALSDALLGLAEPLETGAVLPRPGDPMGAPAARSQELIDAGEGLLVRGHGGDPARCAVLMPFAQEFGSPYERGTQVVWTVDLDLPSPAPSLLLAGVESLSHARRTVQHALTEAVDALTELDVARDRPDLADELMDVSVATLPDEHLPPGLEPRRADVLERAARLLKIVDLAAGDPGAAVTSLQVGRRAEILRGVERAARHAMCAASATRPA</sequence>
<name>A0ABT5U0Y2_9MICO</name>
<comment type="caution">
    <text evidence="1">The sequence shown here is derived from an EMBL/GenBank/DDBJ whole genome shotgun (WGS) entry which is preliminary data.</text>
</comment>
<dbReference type="EMBL" id="JARACI010001163">
    <property type="protein sequence ID" value="MDD9207852.1"/>
    <property type="molecule type" value="Genomic_DNA"/>
</dbReference>
<protein>
    <submittedName>
        <fullName evidence="1">Uncharacterized protein</fullName>
    </submittedName>
</protein>
<proteinExistence type="predicted"/>
<evidence type="ECO:0000313" key="2">
    <source>
        <dbReference type="Proteomes" id="UP001165561"/>
    </source>
</evidence>
<keyword evidence="2" id="KW-1185">Reference proteome</keyword>
<gene>
    <name evidence="1" type="ORF">PU560_15455</name>
</gene>